<dbReference type="InterPro" id="IPR029069">
    <property type="entry name" value="HotDog_dom_sf"/>
</dbReference>
<gene>
    <name evidence="2" type="ORF">PG993_006771</name>
</gene>
<keyword evidence="3" id="KW-1185">Reference proteome</keyword>
<protein>
    <submittedName>
        <fullName evidence="2">Uncharacterized protein</fullName>
    </submittedName>
</protein>
<dbReference type="Pfam" id="PF13279">
    <property type="entry name" value="4HBT_2"/>
    <property type="match status" value="1"/>
</dbReference>
<sequence length="263" mass="29375">MANKSDAALDSRLAQSAYLSPYSRAGASPADHAGDSDPYKPLRARALATLEAMGYDPATMVERGVVWAEDQDPFGHVMQSQYMHFLGTCFHRVMESYDEHLTKQEYDDMIHARTVMPVVRKYELDIRRQVKYPDSVSPPSFRLCVMCAPTGCSVHSPDPALLTIDNRQLIAAFRQDLIEPTRNNGTTSLYSLRQQTIVAEAKGSTTYMDVRTGRPVDIRTLGGNWPVLFAAFTVKSANANARREKWEKEHPKAKAKPPVASKI</sequence>
<dbReference type="EMBL" id="JAQQWK010000005">
    <property type="protein sequence ID" value="KAK8042248.1"/>
    <property type="molecule type" value="Genomic_DNA"/>
</dbReference>
<evidence type="ECO:0000313" key="2">
    <source>
        <dbReference type="EMBL" id="KAK8042248.1"/>
    </source>
</evidence>
<feature type="compositionally biased region" description="Basic and acidic residues" evidence="1">
    <location>
        <begin position="242"/>
        <end position="252"/>
    </location>
</feature>
<evidence type="ECO:0000256" key="1">
    <source>
        <dbReference type="SAM" id="MobiDB-lite"/>
    </source>
</evidence>
<organism evidence="2 3">
    <name type="scientific">Apiospora rasikravindrae</name>
    <dbReference type="NCBI Taxonomy" id="990691"/>
    <lineage>
        <taxon>Eukaryota</taxon>
        <taxon>Fungi</taxon>
        <taxon>Dikarya</taxon>
        <taxon>Ascomycota</taxon>
        <taxon>Pezizomycotina</taxon>
        <taxon>Sordariomycetes</taxon>
        <taxon>Xylariomycetidae</taxon>
        <taxon>Amphisphaeriales</taxon>
        <taxon>Apiosporaceae</taxon>
        <taxon>Apiospora</taxon>
    </lineage>
</organism>
<evidence type="ECO:0000313" key="3">
    <source>
        <dbReference type="Proteomes" id="UP001444661"/>
    </source>
</evidence>
<dbReference type="Gene3D" id="3.10.129.10">
    <property type="entry name" value="Hotdog Thioesterase"/>
    <property type="match status" value="1"/>
</dbReference>
<proteinExistence type="predicted"/>
<dbReference type="Proteomes" id="UP001444661">
    <property type="component" value="Unassembled WGS sequence"/>
</dbReference>
<comment type="caution">
    <text evidence="2">The sequence shown here is derived from an EMBL/GenBank/DDBJ whole genome shotgun (WGS) entry which is preliminary data.</text>
</comment>
<dbReference type="SUPFAM" id="SSF54637">
    <property type="entry name" value="Thioesterase/thiol ester dehydrase-isomerase"/>
    <property type="match status" value="1"/>
</dbReference>
<feature type="region of interest" description="Disordered" evidence="1">
    <location>
        <begin position="242"/>
        <end position="263"/>
    </location>
</feature>
<name>A0ABR1T6M5_9PEZI</name>
<accession>A0ABR1T6M5</accession>
<reference evidence="2 3" key="1">
    <citation type="submission" date="2023-01" db="EMBL/GenBank/DDBJ databases">
        <title>Analysis of 21 Apiospora genomes using comparative genomics revels a genus with tremendous synthesis potential of carbohydrate active enzymes and secondary metabolites.</title>
        <authorList>
            <person name="Sorensen T."/>
        </authorList>
    </citation>
    <scope>NUCLEOTIDE SEQUENCE [LARGE SCALE GENOMIC DNA]</scope>
    <source>
        <strain evidence="2 3">CBS 33761</strain>
    </source>
</reference>